<organism evidence="1 2">
    <name type="scientific">Stutzerimonas chloritidismutans AW-1</name>
    <dbReference type="NCBI Taxonomy" id="1263865"/>
    <lineage>
        <taxon>Bacteria</taxon>
        <taxon>Pseudomonadati</taxon>
        <taxon>Pseudomonadota</taxon>
        <taxon>Gammaproteobacteria</taxon>
        <taxon>Pseudomonadales</taxon>
        <taxon>Pseudomonadaceae</taxon>
        <taxon>Stutzerimonas</taxon>
    </lineage>
</organism>
<dbReference type="SUPFAM" id="SSF82714">
    <property type="entry name" value="Multidrug efflux transporter AcrB TolC docking domain, DN and DC subdomains"/>
    <property type="match status" value="1"/>
</dbReference>
<gene>
    <name evidence="1" type="ORF">F753_11005</name>
</gene>
<dbReference type="Gene3D" id="3.30.70.1430">
    <property type="entry name" value="Multidrug efflux transporter AcrB pore domain"/>
    <property type="match status" value="1"/>
</dbReference>
<dbReference type="InterPro" id="IPR027463">
    <property type="entry name" value="AcrB_DN_DC_subdom"/>
</dbReference>
<name>V4QHU2_STUCH</name>
<dbReference type="PATRIC" id="fig|1263865.4.peg.2132"/>
<evidence type="ECO:0000313" key="1">
    <source>
        <dbReference type="EMBL" id="ESQ99458.1"/>
    </source>
</evidence>
<proteinExistence type="predicted"/>
<dbReference type="InterPro" id="IPR001036">
    <property type="entry name" value="Acrflvin-R"/>
</dbReference>
<reference evidence="1 2" key="1">
    <citation type="submission" date="2013-07" db="EMBL/GenBank/DDBJ databases">
        <authorList>
            <person name="Schaap P.J."/>
            <person name="Mehboob F."/>
            <person name="Oosterkamp M.J."/>
            <person name="de Vos W.M."/>
            <person name="Stams A.J.M."/>
            <person name="Koehorst J.J."/>
        </authorList>
    </citation>
    <scope>NUCLEOTIDE SEQUENCE [LARGE SCALE GENOMIC DNA]</scope>
    <source>
        <strain evidence="1 2">AW-1</strain>
    </source>
</reference>
<accession>V4QHU2</accession>
<dbReference type="Pfam" id="PF00873">
    <property type="entry name" value="ACR_tran"/>
    <property type="match status" value="1"/>
</dbReference>
<dbReference type="AlphaFoldDB" id="V4QHU2"/>
<dbReference type="GO" id="GO:0005886">
    <property type="term" value="C:plasma membrane"/>
    <property type="evidence" value="ECO:0007669"/>
    <property type="project" value="TreeGrafter"/>
</dbReference>
<dbReference type="GO" id="GO:0042910">
    <property type="term" value="F:xenobiotic transmembrane transporter activity"/>
    <property type="evidence" value="ECO:0007669"/>
    <property type="project" value="TreeGrafter"/>
</dbReference>
<dbReference type="PANTHER" id="PTHR32063">
    <property type="match status" value="1"/>
</dbReference>
<sequence length="193" mass="20858">MVPWDERPGDEETAPELVRQATDAFKQIKEAKVYAVNRSSIPSLGETGGFSFKLQDRSGHGYEALYEAREALIKAAGKSDALEDVRPSGDDEAPRLRVRIDRIKARALGLSIEEVNATLTMAFGSAYANDFTRGGRVLQVLLQADAPFRMQPQDVLALKVLDQQGEAVPFGAFPRSNGVPGLPSCSATTAIPP</sequence>
<dbReference type="Gene3D" id="3.30.70.1440">
    <property type="entry name" value="Multidrug efflux transporter AcrB pore domain"/>
    <property type="match status" value="1"/>
</dbReference>
<dbReference type="PANTHER" id="PTHR32063:SF13">
    <property type="entry name" value="MULTIDRUG EFFLUX PUMP SUBUNIT ACRB-RELATED"/>
    <property type="match status" value="1"/>
</dbReference>
<dbReference type="EMBL" id="AOFQ01000031">
    <property type="protein sequence ID" value="ESQ99458.1"/>
    <property type="molecule type" value="Genomic_DNA"/>
</dbReference>
<dbReference type="Proteomes" id="UP000017822">
    <property type="component" value="Unassembled WGS sequence"/>
</dbReference>
<evidence type="ECO:0000313" key="2">
    <source>
        <dbReference type="Proteomes" id="UP000017822"/>
    </source>
</evidence>
<comment type="caution">
    <text evidence="1">The sequence shown here is derived from an EMBL/GenBank/DDBJ whole genome shotgun (WGS) entry which is preliminary data.</text>
</comment>
<protein>
    <submittedName>
        <fullName evidence="1">Uncharacterized protein</fullName>
    </submittedName>
</protein>
<dbReference type="Gene3D" id="3.30.2090.10">
    <property type="entry name" value="Multidrug efflux transporter AcrB TolC docking domain, DN and DC subdomains"/>
    <property type="match status" value="1"/>
</dbReference>
<dbReference type="SUPFAM" id="SSF82693">
    <property type="entry name" value="Multidrug efflux transporter AcrB pore domain, PN1, PN2, PC1 and PC2 subdomains"/>
    <property type="match status" value="2"/>
</dbReference>